<organism evidence="1 2">
    <name type="scientific">Vespula squamosa</name>
    <name type="common">Southern yellow jacket</name>
    <name type="synonym">Wasp</name>
    <dbReference type="NCBI Taxonomy" id="30214"/>
    <lineage>
        <taxon>Eukaryota</taxon>
        <taxon>Metazoa</taxon>
        <taxon>Ecdysozoa</taxon>
        <taxon>Arthropoda</taxon>
        <taxon>Hexapoda</taxon>
        <taxon>Insecta</taxon>
        <taxon>Pterygota</taxon>
        <taxon>Neoptera</taxon>
        <taxon>Endopterygota</taxon>
        <taxon>Hymenoptera</taxon>
        <taxon>Apocrita</taxon>
        <taxon>Aculeata</taxon>
        <taxon>Vespoidea</taxon>
        <taxon>Vespidae</taxon>
        <taxon>Vespinae</taxon>
        <taxon>Vespula</taxon>
    </lineage>
</organism>
<dbReference type="EMBL" id="JAUDFV010000064">
    <property type="protein sequence ID" value="KAL2735262.1"/>
    <property type="molecule type" value="Genomic_DNA"/>
</dbReference>
<gene>
    <name evidence="1" type="ORF">V1478_002902</name>
</gene>
<protein>
    <submittedName>
        <fullName evidence="1">Uncharacterized protein</fullName>
    </submittedName>
</protein>
<proteinExistence type="predicted"/>
<accession>A0ABD2BR61</accession>
<comment type="caution">
    <text evidence="1">The sequence shown here is derived from an EMBL/GenBank/DDBJ whole genome shotgun (WGS) entry which is preliminary data.</text>
</comment>
<reference evidence="1 2" key="1">
    <citation type="journal article" date="2024" name="Ann. Entomol. Soc. Am.">
        <title>Genomic analyses of the southern and eastern yellowjacket wasps (Hymenoptera: Vespidae) reveal evolutionary signatures of social life.</title>
        <authorList>
            <person name="Catto M.A."/>
            <person name="Caine P.B."/>
            <person name="Orr S.E."/>
            <person name="Hunt B.G."/>
            <person name="Goodisman M.A.D."/>
        </authorList>
    </citation>
    <scope>NUCLEOTIDE SEQUENCE [LARGE SCALE GENOMIC DNA]</scope>
    <source>
        <strain evidence="1">233</strain>
        <tissue evidence="1">Head and thorax</tissue>
    </source>
</reference>
<dbReference type="AlphaFoldDB" id="A0ABD2BR61"/>
<dbReference type="Proteomes" id="UP001607302">
    <property type="component" value="Unassembled WGS sequence"/>
</dbReference>
<evidence type="ECO:0000313" key="1">
    <source>
        <dbReference type="EMBL" id="KAL2735262.1"/>
    </source>
</evidence>
<name>A0ABD2BR61_VESSQ</name>
<evidence type="ECO:0000313" key="2">
    <source>
        <dbReference type="Proteomes" id="UP001607302"/>
    </source>
</evidence>
<sequence>MENVNQFNFTNKIRSEESIVRSSLALINFFLQQPLKLFEVRLLPSLLRVFLLLERNETVDKTRAWPITDFNLGHIPNLSSSLPASLRSRSPDWQRYVATIGYSLASFELSNFVSTLERKTEMVVKELEYFLFAPPPTPPEANGEIMIKPTSFQWNDATNTDLTGRTEIRVILVFHSSTIKLPRCHPFFLQ</sequence>
<keyword evidence="2" id="KW-1185">Reference proteome</keyword>